<dbReference type="GO" id="GO:0006424">
    <property type="term" value="P:glutamyl-tRNA aminoacylation"/>
    <property type="evidence" value="ECO:0007669"/>
    <property type="project" value="InterPro"/>
</dbReference>
<name>A0A4T0NKX9_9BASI</name>
<dbReference type="HAMAP" id="MF_02076">
    <property type="entry name" value="Glu_tRNA_synth_type2"/>
    <property type="match status" value="1"/>
</dbReference>
<evidence type="ECO:0000256" key="2">
    <source>
        <dbReference type="ARBA" id="ARBA00008927"/>
    </source>
</evidence>
<dbReference type="InterPro" id="IPR004526">
    <property type="entry name" value="Glu-tRNA-synth_arc/euk"/>
</dbReference>
<dbReference type="AlphaFoldDB" id="A0A4T0NKX9"/>
<dbReference type="Gene3D" id="3.40.30.70">
    <property type="match status" value="1"/>
</dbReference>
<dbReference type="NCBIfam" id="TIGR00463">
    <property type="entry name" value="gltX_arch"/>
    <property type="match status" value="1"/>
</dbReference>
<dbReference type="InterPro" id="IPR020056">
    <property type="entry name" value="Rbsml_bL25/Gln-tRNA_synth_N"/>
</dbReference>
<dbReference type="EC" id="6.1.1.17" evidence="3"/>
<evidence type="ECO:0000256" key="6">
    <source>
        <dbReference type="ARBA" id="ARBA00022598"/>
    </source>
</evidence>
<organism evidence="18 19">
    <name type="scientific">Wallemia mellicola</name>
    <dbReference type="NCBI Taxonomy" id="1708541"/>
    <lineage>
        <taxon>Eukaryota</taxon>
        <taxon>Fungi</taxon>
        <taxon>Dikarya</taxon>
        <taxon>Basidiomycota</taxon>
        <taxon>Wallemiomycotina</taxon>
        <taxon>Wallemiomycetes</taxon>
        <taxon>Wallemiales</taxon>
        <taxon>Wallemiaceae</taxon>
        <taxon>Wallemia</taxon>
    </lineage>
</organism>
<dbReference type="InterPro" id="IPR014729">
    <property type="entry name" value="Rossmann-like_a/b/a_fold"/>
</dbReference>
<evidence type="ECO:0000256" key="3">
    <source>
        <dbReference type="ARBA" id="ARBA00012835"/>
    </source>
</evidence>
<feature type="compositionally biased region" description="Basic and acidic residues" evidence="14">
    <location>
        <begin position="728"/>
        <end position="737"/>
    </location>
</feature>
<dbReference type="InterPro" id="IPR011035">
    <property type="entry name" value="Ribosomal_bL25/Gln-tRNA_synth"/>
</dbReference>
<evidence type="ECO:0000256" key="1">
    <source>
        <dbReference type="ARBA" id="ARBA00004496"/>
    </source>
</evidence>
<evidence type="ECO:0000256" key="10">
    <source>
        <dbReference type="ARBA" id="ARBA00023146"/>
    </source>
</evidence>
<accession>A0A4T0NKX9</accession>
<dbReference type="Pfam" id="PF00749">
    <property type="entry name" value="tRNA-synt_1c"/>
    <property type="match status" value="1"/>
</dbReference>
<feature type="domain" description="Glutamyl/glutaminyl-tRNA synthetase class Ib anti-codon binding" evidence="16">
    <location>
        <begin position="513"/>
        <end position="604"/>
    </location>
</feature>
<sequence>MAFNLTVPPATNPAPFGVIGLAQYLSTPKSDSIPFEYTQIDAKTDFNGEVKSLSLKDNQGTEITDANTILSVLGRAGNVAGQSEDKGLVEAYQSDALALSKQPFPQLTESLNKLDDLLYLCSFLVGYAPTVADFAIWGAIKSSPLALGILKKNQHLNVVRFLAFFDTLCQSSLQTLAASKSKKASSKQAAGGFNMGLKNAEQGKVVTRFPPEPSGYLHIGHVKAAMLNDYFAKMYNGTLRIRLDDTNPVKEDQEYQDVILEDLKMMNIESKLITFTSDYFQLLYDKAIEMIKLGKAYADDTPAEELKTLRLNRQASKHRDMPVEEVLARFEEMSKGTEEGSRWVLRAKIDYASDNGTLRDPNIYRVVPHADHHRTGTQWKVYPLYDFCMPIVDSVEGVTHALRSNEYHERNPLYNWVVDTLGMRRAEIWDFGRMNFTYTLLSKRKLGKLVEAGSVKGWDDPRFATVRGILRRGMTVETLREFILLQGPSQAIVNLQWDQIWSMNKQRIDPVIPRFTACEKKNVVKATINGAPTTPEVKEFPRHAKNPEVGKKNVTFYNEVLIDQEDAKSFDDGEEVTLMAWGNAILKSREYDSNGDVTSLNFDLHLEGDFKKTKKKITWLAQPENNELVDVKLMDYDYLINKPRLEESDNLEEFLTPVTEFITEAIADANVKTLKKGDRFQFERKGYFIVDAVNADGSFDMIKIPDGRVASTISKGDEKAQAKAAAQPKRDKREKNKQPVKGGNAPSITDSAPTQAMEYLSLSEKSEGFEIPVKSKMYNVGSIYGEGKLETPVKTEMFAVDPIYKK</sequence>
<dbReference type="InterPro" id="IPR050132">
    <property type="entry name" value="Gln/Glu-tRNA_Ligase"/>
</dbReference>
<dbReference type="InterPro" id="IPR036282">
    <property type="entry name" value="Glutathione-S-Trfase_C_sf"/>
</dbReference>
<evidence type="ECO:0000256" key="4">
    <source>
        <dbReference type="ARBA" id="ARBA00022490"/>
    </source>
</evidence>
<dbReference type="GO" id="GO:0005829">
    <property type="term" value="C:cytosol"/>
    <property type="evidence" value="ECO:0007669"/>
    <property type="project" value="TreeGrafter"/>
</dbReference>
<keyword evidence="9 13" id="KW-0648">Protein biosynthesis</keyword>
<dbReference type="GO" id="GO:0005524">
    <property type="term" value="F:ATP binding"/>
    <property type="evidence" value="ECO:0007669"/>
    <property type="project" value="UniProtKB-KW"/>
</dbReference>
<dbReference type="InterPro" id="IPR020061">
    <property type="entry name" value="Glu_tRNA_lig_a-bdl"/>
</dbReference>
<evidence type="ECO:0000259" key="16">
    <source>
        <dbReference type="Pfam" id="PF03950"/>
    </source>
</evidence>
<dbReference type="FunFam" id="3.90.800.10:FF:000001">
    <property type="entry name" value="Glutamine--tRNA ligase"/>
    <property type="match status" value="1"/>
</dbReference>
<dbReference type="PANTHER" id="PTHR43097:SF5">
    <property type="entry name" value="GLUTAMATE--TRNA LIGASE"/>
    <property type="match status" value="1"/>
</dbReference>
<dbReference type="FunFam" id="1.10.1160.10:FF:000001">
    <property type="entry name" value="Glutamine--tRNA ligase"/>
    <property type="match status" value="1"/>
</dbReference>
<dbReference type="Proteomes" id="UP000305647">
    <property type="component" value="Unassembled WGS sequence"/>
</dbReference>
<feature type="region of interest" description="Disordered" evidence="14">
    <location>
        <begin position="713"/>
        <end position="754"/>
    </location>
</feature>
<evidence type="ECO:0000256" key="12">
    <source>
        <dbReference type="ARBA" id="ARBA00048351"/>
    </source>
</evidence>
<gene>
    <name evidence="18" type="ORF">E3Q10_01869</name>
</gene>
<dbReference type="Gene3D" id="3.90.800.10">
    <property type="entry name" value="Glutamyl-tRNA Synthetase, Domain 3"/>
    <property type="match status" value="1"/>
</dbReference>
<comment type="caution">
    <text evidence="18">The sequence shown here is derived from an EMBL/GenBank/DDBJ whole genome shotgun (WGS) entry which is preliminary data.</text>
</comment>
<feature type="domain" description="tRNA synthetases class I (E and Q) anti-codon binding" evidence="17">
    <location>
        <begin position="616"/>
        <end position="691"/>
    </location>
</feature>
<evidence type="ECO:0000313" key="18">
    <source>
        <dbReference type="EMBL" id="TIC31004.1"/>
    </source>
</evidence>
<dbReference type="SUPFAM" id="SSF47616">
    <property type="entry name" value="GST C-terminal domain-like"/>
    <property type="match status" value="1"/>
</dbReference>
<comment type="subcellular location">
    <subcellularLocation>
        <location evidence="1">Cytoplasm</location>
    </subcellularLocation>
</comment>
<reference evidence="18 19" key="1">
    <citation type="submission" date="2019-03" db="EMBL/GenBank/DDBJ databases">
        <title>Sequencing 25 genomes of Wallemia mellicola.</title>
        <authorList>
            <person name="Gostincar C."/>
        </authorList>
    </citation>
    <scope>NUCLEOTIDE SEQUENCE [LARGE SCALE GENOMIC DNA]</scope>
    <source>
        <strain evidence="18 19">EXF-8738</strain>
    </source>
</reference>
<keyword evidence="10 13" id="KW-0030">Aminoacyl-tRNA synthetase</keyword>
<dbReference type="GO" id="GO:0017102">
    <property type="term" value="C:methionyl glutamyl tRNA synthetase complex"/>
    <property type="evidence" value="ECO:0007669"/>
    <property type="project" value="TreeGrafter"/>
</dbReference>
<dbReference type="InterPro" id="IPR000924">
    <property type="entry name" value="Glu/Gln-tRNA-synth"/>
</dbReference>
<evidence type="ECO:0000256" key="13">
    <source>
        <dbReference type="RuleBase" id="RU363037"/>
    </source>
</evidence>
<dbReference type="InterPro" id="IPR001412">
    <property type="entry name" value="aa-tRNA-synth_I_CS"/>
</dbReference>
<dbReference type="PRINTS" id="PR00987">
    <property type="entry name" value="TRNASYNTHGLU"/>
</dbReference>
<dbReference type="InterPro" id="IPR020058">
    <property type="entry name" value="Glu/Gln-tRNA-synth_Ib_cat-dom"/>
</dbReference>
<keyword evidence="7 13" id="KW-0547">Nucleotide-binding</keyword>
<dbReference type="InterPro" id="IPR049437">
    <property type="entry name" value="tRNA-synt_1c_C2"/>
</dbReference>
<dbReference type="Gene3D" id="1.10.1160.10">
    <property type="entry name" value="Glutamyl-trna Synthetase, Domain 2"/>
    <property type="match status" value="1"/>
</dbReference>
<dbReference type="FunFam" id="2.40.240.10:FF:000004">
    <property type="entry name" value="Glutamyl-tRNA synthetase, cytoplasmic"/>
    <property type="match status" value="1"/>
</dbReference>
<evidence type="ECO:0000259" key="17">
    <source>
        <dbReference type="Pfam" id="PF20974"/>
    </source>
</evidence>
<evidence type="ECO:0000259" key="15">
    <source>
        <dbReference type="Pfam" id="PF00749"/>
    </source>
</evidence>
<keyword evidence="5" id="KW-0597">Phosphoprotein</keyword>
<dbReference type="OMA" id="FIHIPDG"/>
<dbReference type="InterPro" id="IPR020059">
    <property type="entry name" value="Glu/Gln-tRNA-synth_Ib_codon-bd"/>
</dbReference>
<dbReference type="Gene3D" id="2.40.240.10">
    <property type="entry name" value="Ribosomal Protein L25, Chain P"/>
    <property type="match status" value="2"/>
</dbReference>
<dbReference type="SUPFAM" id="SSF52374">
    <property type="entry name" value="Nucleotidylyl transferase"/>
    <property type="match status" value="1"/>
</dbReference>
<evidence type="ECO:0000256" key="9">
    <source>
        <dbReference type="ARBA" id="ARBA00022917"/>
    </source>
</evidence>
<evidence type="ECO:0000256" key="7">
    <source>
        <dbReference type="ARBA" id="ARBA00022741"/>
    </source>
</evidence>
<evidence type="ECO:0000256" key="14">
    <source>
        <dbReference type="SAM" id="MobiDB-lite"/>
    </source>
</evidence>
<protein>
    <recommendedName>
        <fullName evidence="3">glutamate--tRNA ligase</fullName>
        <ecNumber evidence="3">6.1.1.17</ecNumber>
    </recommendedName>
    <alternativeName>
        <fullName evidence="11">Glutamyl-tRNA synthetase</fullName>
    </alternativeName>
</protein>
<keyword evidence="8 13" id="KW-0067">ATP-binding</keyword>
<dbReference type="SUPFAM" id="SSF50715">
    <property type="entry name" value="Ribosomal protein L25-like"/>
    <property type="match status" value="1"/>
</dbReference>
<dbReference type="EMBL" id="SPRO01000015">
    <property type="protein sequence ID" value="TIC31004.1"/>
    <property type="molecule type" value="Genomic_DNA"/>
</dbReference>
<dbReference type="Gene3D" id="3.40.50.620">
    <property type="entry name" value="HUPs"/>
    <property type="match status" value="1"/>
</dbReference>
<dbReference type="PANTHER" id="PTHR43097">
    <property type="entry name" value="GLUTAMINE-TRNA LIGASE"/>
    <property type="match status" value="1"/>
</dbReference>
<dbReference type="GO" id="GO:0004818">
    <property type="term" value="F:glutamate-tRNA ligase activity"/>
    <property type="evidence" value="ECO:0007669"/>
    <property type="project" value="UniProtKB-EC"/>
</dbReference>
<evidence type="ECO:0000313" key="19">
    <source>
        <dbReference type="Proteomes" id="UP000305647"/>
    </source>
</evidence>
<evidence type="ECO:0000256" key="11">
    <source>
        <dbReference type="ARBA" id="ARBA00030865"/>
    </source>
</evidence>
<feature type="domain" description="Glutamyl/glutaminyl-tRNA synthetase class Ib catalytic" evidence="15">
    <location>
        <begin position="204"/>
        <end position="509"/>
    </location>
</feature>
<dbReference type="Pfam" id="PF03950">
    <property type="entry name" value="tRNA-synt_1c_C"/>
    <property type="match status" value="1"/>
</dbReference>
<evidence type="ECO:0000256" key="5">
    <source>
        <dbReference type="ARBA" id="ARBA00022553"/>
    </source>
</evidence>
<dbReference type="FunFam" id="3.40.50.620:FF:000037">
    <property type="entry name" value="Glutamine--tRNA ligase cytoplasmic"/>
    <property type="match status" value="1"/>
</dbReference>
<keyword evidence="6 13" id="KW-0436">Ligase</keyword>
<comment type="catalytic activity">
    <reaction evidence="12">
        <text>tRNA(Glu) + L-glutamate + ATP = L-glutamyl-tRNA(Glu) + AMP + diphosphate</text>
        <dbReference type="Rhea" id="RHEA:23540"/>
        <dbReference type="Rhea" id="RHEA-COMP:9663"/>
        <dbReference type="Rhea" id="RHEA-COMP:9680"/>
        <dbReference type="ChEBI" id="CHEBI:29985"/>
        <dbReference type="ChEBI" id="CHEBI:30616"/>
        <dbReference type="ChEBI" id="CHEBI:33019"/>
        <dbReference type="ChEBI" id="CHEBI:78442"/>
        <dbReference type="ChEBI" id="CHEBI:78520"/>
        <dbReference type="ChEBI" id="CHEBI:456215"/>
        <dbReference type="EC" id="6.1.1.17"/>
    </reaction>
</comment>
<comment type="similarity">
    <text evidence="2">Belongs to the class-I aminoacyl-tRNA synthetase family. Glutamate--tRNA ligase type 2 subfamily.</text>
</comment>
<keyword evidence="4" id="KW-0963">Cytoplasm</keyword>
<dbReference type="Pfam" id="PF20974">
    <property type="entry name" value="tRNA-synt_1c_C2"/>
    <property type="match status" value="1"/>
</dbReference>
<evidence type="ECO:0000256" key="8">
    <source>
        <dbReference type="ARBA" id="ARBA00022840"/>
    </source>
</evidence>
<proteinExistence type="inferred from homology"/>
<dbReference type="Gene3D" id="1.20.1050.10">
    <property type="match status" value="1"/>
</dbReference>
<dbReference type="PROSITE" id="PS00178">
    <property type="entry name" value="AA_TRNA_LIGASE_I"/>
    <property type="match status" value="1"/>
</dbReference>